<evidence type="ECO:0000313" key="8">
    <source>
        <dbReference type="Proteomes" id="UP000045175"/>
    </source>
</evidence>
<reference evidence="7 8" key="2">
    <citation type="submission" date="2014-12" db="EMBL/GenBank/DDBJ databases">
        <authorList>
            <person name="Jaenicke S."/>
        </authorList>
    </citation>
    <scope>NUCLEOTIDE SEQUENCE [LARGE SCALE GENOMIC DNA]</scope>
</reference>
<evidence type="ECO:0000313" key="3">
    <source>
        <dbReference type="EMBL" id="CRF40757.1"/>
    </source>
</evidence>
<evidence type="ECO:0000313" key="4">
    <source>
        <dbReference type="EMBL" id="CRF42463.1"/>
    </source>
</evidence>
<feature type="region of interest" description="Disordered" evidence="1">
    <location>
        <begin position="40"/>
        <end position="71"/>
    </location>
</feature>
<feature type="compositionally biased region" description="Low complexity" evidence="1">
    <location>
        <begin position="43"/>
        <end position="57"/>
    </location>
</feature>
<sequence>MRLRPFIYGISLFSVSALVAENSGAYGAVGFQYSNMTKATSKTTQPQQQELQTQKNTIDLGKAPTIKPEGQ</sequence>
<dbReference type="Proteomes" id="UP000041394">
    <property type="component" value="Unassembled WGS sequence"/>
</dbReference>
<dbReference type="EMBL" id="CDMN01000006">
    <property type="protein sequence ID" value="CRF43657.1"/>
    <property type="molecule type" value="Genomic_DNA"/>
</dbReference>
<dbReference type="Proteomes" id="UP000038622">
    <property type="component" value="Unassembled WGS sequence"/>
</dbReference>
<dbReference type="AlphaFoldDB" id="A0A0K2X3I6"/>
<evidence type="ECO:0000313" key="6">
    <source>
        <dbReference type="Proteomes" id="UP000038622"/>
    </source>
</evidence>
<organism evidence="3 6">
    <name type="scientific">Helicobacter ailurogastricus</name>
    <dbReference type="NCBI Taxonomy" id="1578720"/>
    <lineage>
        <taxon>Bacteria</taxon>
        <taxon>Pseudomonadati</taxon>
        <taxon>Campylobacterota</taxon>
        <taxon>Epsilonproteobacteria</taxon>
        <taxon>Campylobacterales</taxon>
        <taxon>Helicobacteraceae</taxon>
        <taxon>Helicobacter</taxon>
    </lineage>
</organism>
<evidence type="ECO:0000313" key="7">
    <source>
        <dbReference type="Proteomes" id="UP000041394"/>
    </source>
</evidence>
<feature type="signal peptide" evidence="2">
    <location>
        <begin position="1"/>
        <end position="19"/>
    </location>
</feature>
<evidence type="ECO:0000313" key="5">
    <source>
        <dbReference type="EMBL" id="CRF43657.1"/>
    </source>
</evidence>
<evidence type="ECO:0000256" key="2">
    <source>
        <dbReference type="SAM" id="SignalP"/>
    </source>
</evidence>
<reference evidence="6" key="3">
    <citation type="submission" date="2014-12" db="EMBL/GenBank/DDBJ databases">
        <authorList>
            <person name="Smet A."/>
        </authorList>
    </citation>
    <scope>NUCLEOTIDE SEQUENCE [LARGE SCALE GENOMIC DNA]</scope>
</reference>
<keyword evidence="6" id="KW-1185">Reference proteome</keyword>
<gene>
    <name evidence="3" type="ORF">HAL011_05200</name>
    <name evidence="4" type="ORF">HAL013_06440</name>
    <name evidence="5" type="ORF">HAL09_02040</name>
</gene>
<proteinExistence type="predicted"/>
<name>A0A0K2X3I6_9HELI</name>
<evidence type="ECO:0008006" key="9">
    <source>
        <dbReference type="Google" id="ProtNLM"/>
    </source>
</evidence>
<reference evidence="3" key="1">
    <citation type="submission" date="2014-12" db="EMBL/GenBank/DDBJ databases">
        <title>Whole genome sequences of four Staphylococcus schleiferi canine isolates.</title>
        <authorList>
            <person name="Misic A.M."/>
            <person name="Cain C."/>
            <person name="Morris D.O."/>
            <person name="Rankin S."/>
            <person name="Beiting D."/>
        </authorList>
    </citation>
    <scope>NUCLEOTIDE SEQUENCE</scope>
    <source>
        <strain evidence="3">ASB11</strain>
        <strain evidence="4">ASB13</strain>
        <strain evidence="5">ASB9</strain>
    </source>
</reference>
<accession>A0A0K2X3I6</accession>
<dbReference type="RefSeq" id="WP_053941101.1">
    <property type="nucleotide sequence ID" value="NZ_BSCV01000004.1"/>
</dbReference>
<dbReference type="STRING" id="1578720.HAL011_05200"/>
<keyword evidence="2" id="KW-0732">Signal</keyword>
<dbReference type="EMBL" id="CDMH01000030">
    <property type="protein sequence ID" value="CRF42463.1"/>
    <property type="molecule type" value="Genomic_DNA"/>
</dbReference>
<feature type="chain" id="PRO_5013456433" description="Outer membrane protein" evidence="2">
    <location>
        <begin position="20"/>
        <end position="71"/>
    </location>
</feature>
<dbReference type="OrthoDB" id="9985383at2"/>
<dbReference type="Proteomes" id="UP000045175">
    <property type="component" value="Unassembled WGS sequence"/>
</dbReference>
<protein>
    <recommendedName>
        <fullName evidence="9">Outer membrane protein</fullName>
    </recommendedName>
</protein>
<dbReference type="EMBL" id="CDML01000012">
    <property type="protein sequence ID" value="CRF40757.1"/>
    <property type="molecule type" value="Genomic_DNA"/>
</dbReference>
<evidence type="ECO:0000256" key="1">
    <source>
        <dbReference type="SAM" id="MobiDB-lite"/>
    </source>
</evidence>